<keyword evidence="4" id="KW-1185">Reference proteome</keyword>
<dbReference type="GO" id="GO:0016757">
    <property type="term" value="F:glycosyltransferase activity"/>
    <property type="evidence" value="ECO:0007669"/>
    <property type="project" value="UniProtKB-KW"/>
</dbReference>
<dbReference type="Gene3D" id="3.90.550.10">
    <property type="entry name" value="Spore Coat Polysaccharide Biosynthesis Protein SpsA, Chain A"/>
    <property type="match status" value="1"/>
</dbReference>
<dbReference type="RefSeq" id="WP_387408186.1">
    <property type="nucleotide sequence ID" value="NZ_JBIASD010000001.1"/>
</dbReference>
<keyword evidence="3" id="KW-0808">Transferase</keyword>
<evidence type="ECO:0000259" key="2">
    <source>
        <dbReference type="Pfam" id="PF00535"/>
    </source>
</evidence>
<gene>
    <name evidence="3" type="ORF">ACFYXI_01150</name>
</gene>
<organism evidence="3 4">
    <name type="scientific">Microtetraspora malaysiensis</name>
    <dbReference type="NCBI Taxonomy" id="161358"/>
    <lineage>
        <taxon>Bacteria</taxon>
        <taxon>Bacillati</taxon>
        <taxon>Actinomycetota</taxon>
        <taxon>Actinomycetes</taxon>
        <taxon>Streptosporangiales</taxon>
        <taxon>Streptosporangiaceae</taxon>
        <taxon>Microtetraspora</taxon>
    </lineage>
</organism>
<reference evidence="3 4" key="1">
    <citation type="submission" date="2024-10" db="EMBL/GenBank/DDBJ databases">
        <title>The Natural Products Discovery Center: Release of the First 8490 Sequenced Strains for Exploring Actinobacteria Biosynthetic Diversity.</title>
        <authorList>
            <person name="Kalkreuter E."/>
            <person name="Kautsar S.A."/>
            <person name="Yang D."/>
            <person name="Bader C.D."/>
            <person name="Teijaro C.N."/>
            <person name="Fluegel L."/>
            <person name="Davis C.M."/>
            <person name="Simpson J.R."/>
            <person name="Lauterbach L."/>
            <person name="Steele A.D."/>
            <person name="Gui C."/>
            <person name="Meng S."/>
            <person name="Li G."/>
            <person name="Viehrig K."/>
            <person name="Ye F."/>
            <person name="Su P."/>
            <person name="Kiefer A.F."/>
            <person name="Nichols A."/>
            <person name="Cepeda A.J."/>
            <person name="Yan W."/>
            <person name="Fan B."/>
            <person name="Jiang Y."/>
            <person name="Adhikari A."/>
            <person name="Zheng C.-J."/>
            <person name="Schuster L."/>
            <person name="Cowan T.M."/>
            <person name="Smanski M.J."/>
            <person name="Chevrette M.G."/>
            <person name="De Carvalho L.P.S."/>
            <person name="Shen B."/>
        </authorList>
    </citation>
    <scope>NUCLEOTIDE SEQUENCE [LARGE SCALE GENOMIC DNA]</scope>
    <source>
        <strain evidence="3 4">NPDC002173</strain>
    </source>
</reference>
<dbReference type="EMBL" id="JBIASD010000001">
    <property type="protein sequence ID" value="MFF3664169.1"/>
    <property type="molecule type" value="Genomic_DNA"/>
</dbReference>
<comment type="caution">
    <text evidence="3">The sequence shown here is derived from an EMBL/GenBank/DDBJ whole genome shotgun (WGS) entry which is preliminary data.</text>
</comment>
<dbReference type="PANTHER" id="PTHR43685:SF3">
    <property type="entry name" value="SLR2126 PROTEIN"/>
    <property type="match status" value="1"/>
</dbReference>
<dbReference type="Proteomes" id="UP001602013">
    <property type="component" value="Unassembled WGS sequence"/>
</dbReference>
<proteinExistence type="predicted"/>
<dbReference type="SUPFAM" id="SSF53448">
    <property type="entry name" value="Nucleotide-diphospho-sugar transferases"/>
    <property type="match status" value="1"/>
</dbReference>
<protein>
    <submittedName>
        <fullName evidence="3">Glycosyltransferase family 2 protein</fullName>
        <ecNumber evidence="3">2.4.-.-</ecNumber>
    </submittedName>
</protein>
<dbReference type="EC" id="2.4.-.-" evidence="3"/>
<evidence type="ECO:0000313" key="3">
    <source>
        <dbReference type="EMBL" id="MFF3664169.1"/>
    </source>
</evidence>
<dbReference type="PANTHER" id="PTHR43685">
    <property type="entry name" value="GLYCOSYLTRANSFERASE"/>
    <property type="match status" value="1"/>
</dbReference>
<sequence length="556" mass="61945">MTSPIRQPRIPANDHGVLDGVPEPGEWTPCLSVSVVVPTSGTGDILPLTLAALAAQTYPRHLLEVIVVDDGERPIARLPEIRPERTRLLRPEDGRWGKPHACNLGAAAAEGHVVHWMDDDVVPFPGHVEAHMRWHHLAGYLVVLGHLRFVEWRPGELTPNEVLVAAEAGAVAKLFHEEDSTPQWTEKRWNRTDDLRTAGADAFSVHVGASASVPAELFRSAGGMDESLPLGADTELGYRLAQAGAVFVPDRAARAWHLGDSTVMRREQEVKRHNRPYLGERVPSFRWLRTTPGRGYRVPYVEAVVDARDASLEDVRATVDGLLASWTPDVSVRITGPWSRLGAACRTPLDDPDLDLRLIRAGYEGDARVTLTEELPESCFPTPFRFHCPAGWVPGQDALGRLIAFADRNTLGVLSLALDERDEVVHARLERTAALSRARLVADPDEDLDDVVHEVFGTLWDVGEKWGVVRAESATTVSPQRLQAELEKCRARSLVLQDRVNRWRRQATRGQATRRWWRHAGRRATRVMIRRVARPVMRRVARPVALPWPAAQRGRA</sequence>
<accession>A0ABW6SJG5</accession>
<feature type="domain" description="Glycosyltransferase 2-like" evidence="2">
    <location>
        <begin position="34"/>
        <end position="161"/>
    </location>
</feature>
<keyword evidence="3" id="KW-0328">Glycosyltransferase</keyword>
<dbReference type="CDD" id="cd00761">
    <property type="entry name" value="Glyco_tranf_GTA_type"/>
    <property type="match status" value="1"/>
</dbReference>
<dbReference type="InterPro" id="IPR050834">
    <property type="entry name" value="Glycosyltransf_2"/>
</dbReference>
<dbReference type="InterPro" id="IPR029044">
    <property type="entry name" value="Nucleotide-diphossugar_trans"/>
</dbReference>
<dbReference type="Pfam" id="PF00535">
    <property type="entry name" value="Glycos_transf_2"/>
    <property type="match status" value="1"/>
</dbReference>
<dbReference type="InterPro" id="IPR001173">
    <property type="entry name" value="Glyco_trans_2-like"/>
</dbReference>
<feature type="region of interest" description="Disordered" evidence="1">
    <location>
        <begin position="1"/>
        <end position="23"/>
    </location>
</feature>
<evidence type="ECO:0000256" key="1">
    <source>
        <dbReference type="SAM" id="MobiDB-lite"/>
    </source>
</evidence>
<evidence type="ECO:0000313" key="4">
    <source>
        <dbReference type="Proteomes" id="UP001602013"/>
    </source>
</evidence>
<name>A0ABW6SJG5_9ACTN</name>